<evidence type="ECO:0000313" key="2">
    <source>
        <dbReference type="EMBL" id="MDT3405481.1"/>
    </source>
</evidence>
<reference evidence="3" key="1">
    <citation type="submission" date="2023-07" db="EMBL/GenBank/DDBJ databases">
        <title>Functional and genomic diversity of the sorghum phyllosphere microbiome.</title>
        <authorList>
            <person name="Shade A."/>
        </authorList>
    </citation>
    <scope>NUCLEOTIDE SEQUENCE [LARGE SCALE GENOMIC DNA]</scope>
    <source>
        <strain evidence="3">SORGH_AS_0422</strain>
    </source>
</reference>
<dbReference type="SUPFAM" id="SSF52833">
    <property type="entry name" value="Thioredoxin-like"/>
    <property type="match status" value="1"/>
</dbReference>
<proteinExistence type="predicted"/>
<evidence type="ECO:0000313" key="3">
    <source>
        <dbReference type="Proteomes" id="UP001258315"/>
    </source>
</evidence>
<name>A0ABU3H0D2_9SPHI</name>
<dbReference type="InterPro" id="IPR000866">
    <property type="entry name" value="AhpC/TSA"/>
</dbReference>
<dbReference type="Proteomes" id="UP001258315">
    <property type="component" value="Unassembled WGS sequence"/>
</dbReference>
<dbReference type="EMBL" id="JAVLVU010000001">
    <property type="protein sequence ID" value="MDT3405481.1"/>
    <property type="molecule type" value="Genomic_DNA"/>
</dbReference>
<evidence type="ECO:0000259" key="1">
    <source>
        <dbReference type="Pfam" id="PF00578"/>
    </source>
</evidence>
<protein>
    <submittedName>
        <fullName evidence="2">Peroxiredoxin</fullName>
    </submittedName>
</protein>
<keyword evidence="3" id="KW-1185">Reference proteome</keyword>
<organism evidence="2 3">
    <name type="scientific">Mucilaginibacter terrae</name>
    <dbReference type="NCBI Taxonomy" id="1955052"/>
    <lineage>
        <taxon>Bacteria</taxon>
        <taxon>Pseudomonadati</taxon>
        <taxon>Bacteroidota</taxon>
        <taxon>Sphingobacteriia</taxon>
        <taxon>Sphingobacteriales</taxon>
        <taxon>Sphingobacteriaceae</taxon>
        <taxon>Mucilaginibacter</taxon>
    </lineage>
</organism>
<dbReference type="InterPro" id="IPR036249">
    <property type="entry name" value="Thioredoxin-like_sf"/>
</dbReference>
<feature type="domain" description="Alkyl hydroperoxide reductase subunit C/ Thiol specific antioxidant" evidence="1">
    <location>
        <begin position="66"/>
        <end position="173"/>
    </location>
</feature>
<dbReference type="Pfam" id="PF00578">
    <property type="entry name" value="AhpC-TSA"/>
    <property type="match status" value="1"/>
</dbReference>
<gene>
    <name evidence="2" type="ORF">QE417_004553</name>
</gene>
<dbReference type="RefSeq" id="WP_311954097.1">
    <property type="nucleotide sequence ID" value="NZ_JAVLVU010000001.1"/>
</dbReference>
<accession>A0ABU3H0D2</accession>
<comment type="caution">
    <text evidence="2">The sequence shown here is derived from an EMBL/GenBank/DDBJ whole genome shotgun (WGS) entry which is preliminary data.</text>
</comment>
<sequence length="208" mass="23756">MKNASSKYPEFDHLELDTELEFDNIKSYKKLQPLKSGYNIALEVQQTAYGFSALQHKYGETPKLSKILVAYFYSKHWGELGLEHLKQLNAIRNEVKFHDGNIVVIDADGDERGLQQLLWDNNLVLPIHTDNNALLAKLFKVYSDDSPAWNFYGGIDVNVPLPAIFVVDHSFKIIFDYSNEELLSRIPSQEIVSTVFRSNNYLAGKRSA</sequence>
<dbReference type="Gene3D" id="3.40.30.10">
    <property type="entry name" value="Glutaredoxin"/>
    <property type="match status" value="1"/>
</dbReference>